<dbReference type="RefSeq" id="XP_056478369.1">
    <property type="nucleotide sequence ID" value="XM_056615397.1"/>
</dbReference>
<reference evidence="2" key="2">
    <citation type="journal article" date="2023" name="IMA Fungus">
        <title>Comparative genomic study of the Penicillium genus elucidates a diverse pangenome and 15 lateral gene transfer events.</title>
        <authorList>
            <person name="Petersen C."/>
            <person name="Sorensen T."/>
            <person name="Nielsen M.R."/>
            <person name="Sondergaard T.E."/>
            <person name="Sorensen J.L."/>
            <person name="Fitzpatrick D.A."/>
            <person name="Frisvad J.C."/>
            <person name="Nielsen K.L."/>
        </authorList>
    </citation>
    <scope>NUCLEOTIDE SEQUENCE</scope>
    <source>
        <strain evidence="2">IBT 30761</strain>
    </source>
</reference>
<dbReference type="Proteomes" id="UP001149074">
    <property type="component" value="Unassembled WGS sequence"/>
</dbReference>
<evidence type="ECO:0000313" key="2">
    <source>
        <dbReference type="EMBL" id="KAJ5110258.1"/>
    </source>
</evidence>
<accession>A0A9W9G1B3</accession>
<name>A0A9W9G1B3_9EURO</name>
<protein>
    <submittedName>
        <fullName evidence="2">Uncharacterized protein</fullName>
    </submittedName>
</protein>
<evidence type="ECO:0000313" key="3">
    <source>
        <dbReference type="Proteomes" id="UP001149074"/>
    </source>
</evidence>
<dbReference type="GeneID" id="81354376"/>
<comment type="caution">
    <text evidence="2">The sequence shown here is derived from an EMBL/GenBank/DDBJ whole genome shotgun (WGS) entry which is preliminary data.</text>
</comment>
<dbReference type="EMBL" id="JAPQKI010000003">
    <property type="protein sequence ID" value="KAJ5110258.1"/>
    <property type="molecule type" value="Genomic_DNA"/>
</dbReference>
<feature type="region of interest" description="Disordered" evidence="1">
    <location>
        <begin position="35"/>
        <end position="57"/>
    </location>
</feature>
<reference evidence="2" key="1">
    <citation type="submission" date="2022-11" db="EMBL/GenBank/DDBJ databases">
        <authorList>
            <person name="Petersen C."/>
        </authorList>
    </citation>
    <scope>NUCLEOTIDE SEQUENCE</scope>
    <source>
        <strain evidence="2">IBT 30761</strain>
    </source>
</reference>
<proteinExistence type="predicted"/>
<keyword evidence="3" id="KW-1185">Reference proteome</keyword>
<organism evidence="2 3">
    <name type="scientific">Penicillium argentinense</name>
    <dbReference type="NCBI Taxonomy" id="1131581"/>
    <lineage>
        <taxon>Eukaryota</taxon>
        <taxon>Fungi</taxon>
        <taxon>Dikarya</taxon>
        <taxon>Ascomycota</taxon>
        <taxon>Pezizomycotina</taxon>
        <taxon>Eurotiomycetes</taxon>
        <taxon>Eurotiomycetidae</taxon>
        <taxon>Eurotiales</taxon>
        <taxon>Aspergillaceae</taxon>
        <taxon>Penicillium</taxon>
    </lineage>
</organism>
<dbReference type="AlphaFoldDB" id="A0A9W9G1B3"/>
<evidence type="ECO:0000256" key="1">
    <source>
        <dbReference type="SAM" id="MobiDB-lite"/>
    </source>
</evidence>
<sequence>MAHCWTRSHHLARPRLYRQGERDCVAVRHCDGVERPKPSPAARDFAPWEASSEVDSRRPLCVPARHQSIREL</sequence>
<gene>
    <name evidence="2" type="ORF">N7532_002903</name>
</gene>